<proteinExistence type="predicted"/>
<sequence>MWQLNPLEALIFKEIALLLLYSFNSLGVPCTFKNNLISKEKTNILLHYQNIDERDKKLREVKYIPYQFEQLGNGGWQDSAEMQSILHNAANIWDFSLKNIKYLENLGLSAQYLPPGFHEKLETIQPVEKDIDILFYGIINERRQEILSQLQKQSNIKTIILNGVFGTQRDQYIARAKIVLNLHHYKTRIFESARVSYLLNNKVFVVSEQSADNPYSQVDLVSVPYEQIVDTCLQYLADYSRAQKIAELNYQQFKENYPMVKLLAEIIF</sequence>
<dbReference type="Proteomes" id="UP000269352">
    <property type="component" value="Unassembled WGS sequence"/>
</dbReference>
<dbReference type="EMBL" id="BGZN01000123">
    <property type="protein sequence ID" value="GBR74984.1"/>
    <property type="molecule type" value="Genomic_DNA"/>
</dbReference>
<gene>
    <name evidence="1" type="ORF">NO1_2065</name>
</gene>
<protein>
    <submittedName>
        <fullName evidence="1">Uncharacterized protein</fullName>
    </submittedName>
</protein>
<reference evidence="1 2" key="1">
    <citation type="journal article" date="2019" name="ISME J.">
        <title>Genome analyses of uncultured TG2/ZB3 bacteria in 'Margulisbacteria' specifically attached to ectosymbiotic spirochetes of protists in the termite gut.</title>
        <authorList>
            <person name="Utami Y.D."/>
            <person name="Kuwahara H."/>
            <person name="Igai K."/>
            <person name="Murakami T."/>
            <person name="Sugaya K."/>
            <person name="Morikawa T."/>
            <person name="Nagura Y."/>
            <person name="Yuki M."/>
            <person name="Deevong P."/>
            <person name="Inoue T."/>
            <person name="Kihara K."/>
            <person name="Lo N."/>
            <person name="Yamada A."/>
            <person name="Ohkuma M."/>
            <person name="Hongoh Y."/>
        </authorList>
    </citation>
    <scope>NUCLEOTIDE SEQUENCE [LARGE SCALE GENOMIC DNA]</scope>
    <source>
        <strain evidence="1">NkOx7-01</strain>
    </source>
</reference>
<evidence type="ECO:0000313" key="2">
    <source>
        <dbReference type="Proteomes" id="UP000269352"/>
    </source>
</evidence>
<keyword evidence="2" id="KW-1185">Reference proteome</keyword>
<organism evidence="1 2">
    <name type="scientific">Termititenax aidoneus</name>
    <dbReference type="NCBI Taxonomy" id="2218524"/>
    <lineage>
        <taxon>Bacteria</taxon>
        <taxon>Bacillati</taxon>
        <taxon>Candidatus Margulisiibacteriota</taxon>
        <taxon>Candidatus Termititenacia</taxon>
        <taxon>Candidatus Termititenacales</taxon>
        <taxon>Candidatus Termititenacaceae</taxon>
        <taxon>Candidatus Termititenax</taxon>
    </lineage>
</organism>
<name>A0A388TFV0_TERA1</name>
<accession>A0A388TFV0</accession>
<comment type="caution">
    <text evidence="1">The sequence shown here is derived from an EMBL/GenBank/DDBJ whole genome shotgun (WGS) entry which is preliminary data.</text>
</comment>
<dbReference type="AlphaFoldDB" id="A0A388TFV0"/>
<evidence type="ECO:0000313" key="1">
    <source>
        <dbReference type="EMBL" id="GBR74984.1"/>
    </source>
</evidence>